<comment type="caution">
    <text evidence="1">The sequence shown here is derived from an EMBL/GenBank/DDBJ whole genome shotgun (WGS) entry which is preliminary data.</text>
</comment>
<proteinExistence type="predicted"/>
<dbReference type="Proteomes" id="UP001596137">
    <property type="component" value="Unassembled WGS sequence"/>
</dbReference>
<accession>A0ABW1NJR3</accession>
<evidence type="ECO:0000313" key="1">
    <source>
        <dbReference type="EMBL" id="MFC6083133.1"/>
    </source>
</evidence>
<evidence type="ECO:0000313" key="2">
    <source>
        <dbReference type="Proteomes" id="UP001596137"/>
    </source>
</evidence>
<gene>
    <name evidence="1" type="ORF">ACFP1K_18315</name>
</gene>
<keyword evidence="2" id="KW-1185">Reference proteome</keyword>
<dbReference type="EMBL" id="JBHSRF010000025">
    <property type="protein sequence ID" value="MFC6083133.1"/>
    <property type="molecule type" value="Genomic_DNA"/>
</dbReference>
<reference evidence="2" key="1">
    <citation type="journal article" date="2019" name="Int. J. Syst. Evol. Microbiol.">
        <title>The Global Catalogue of Microorganisms (GCM) 10K type strain sequencing project: providing services to taxonomists for standard genome sequencing and annotation.</title>
        <authorList>
            <consortium name="The Broad Institute Genomics Platform"/>
            <consortium name="The Broad Institute Genome Sequencing Center for Infectious Disease"/>
            <person name="Wu L."/>
            <person name="Ma J."/>
        </authorList>
    </citation>
    <scope>NUCLEOTIDE SEQUENCE [LARGE SCALE GENOMIC DNA]</scope>
    <source>
        <strain evidence="2">JCM 30346</strain>
    </source>
</reference>
<dbReference type="RefSeq" id="WP_380754575.1">
    <property type="nucleotide sequence ID" value="NZ_JBHSRF010000025.1"/>
</dbReference>
<protein>
    <recommendedName>
        <fullName evidence="3">WXG100 family type VII secretion target</fullName>
    </recommendedName>
</protein>
<sequence>MSKSRVAGAGEDFRREHTTLSRALSDAAAALAALGDFWGNDEHGQLFHGGGAGRKGYRDASAEAAEHGGTIATAYARIGDNLERMGTNLQVAEWATIGALAHAVSDAGLAVPVTKAVTE</sequence>
<name>A0ABW1NJR3_9ACTN</name>
<evidence type="ECO:0008006" key="3">
    <source>
        <dbReference type="Google" id="ProtNLM"/>
    </source>
</evidence>
<organism evidence="1 2">
    <name type="scientific">Sphaerisporangium aureirubrum</name>
    <dbReference type="NCBI Taxonomy" id="1544736"/>
    <lineage>
        <taxon>Bacteria</taxon>
        <taxon>Bacillati</taxon>
        <taxon>Actinomycetota</taxon>
        <taxon>Actinomycetes</taxon>
        <taxon>Streptosporangiales</taxon>
        <taxon>Streptosporangiaceae</taxon>
        <taxon>Sphaerisporangium</taxon>
    </lineage>
</organism>